<keyword evidence="2" id="KW-1185">Reference proteome</keyword>
<dbReference type="InParanoid" id="H0EHD5"/>
<gene>
    <name evidence="1" type="ORF">M7I_1913</name>
</gene>
<dbReference type="EMBL" id="AGUE01000040">
    <property type="protein sequence ID" value="EHL01964.1"/>
    <property type="molecule type" value="Genomic_DNA"/>
</dbReference>
<organism evidence="1 2">
    <name type="scientific">Glarea lozoyensis (strain ATCC 74030 / MF5533)</name>
    <dbReference type="NCBI Taxonomy" id="1104152"/>
    <lineage>
        <taxon>Eukaryota</taxon>
        <taxon>Fungi</taxon>
        <taxon>Dikarya</taxon>
        <taxon>Ascomycota</taxon>
        <taxon>Pezizomycotina</taxon>
        <taxon>Leotiomycetes</taxon>
        <taxon>Helotiales</taxon>
        <taxon>Helotiaceae</taxon>
        <taxon>Glarea</taxon>
    </lineage>
</organism>
<dbReference type="HOGENOM" id="CLU_3384897_0_0_1"/>
<sequence length="33" mass="3946">MDVTVDRKSIWKEIKSLQQECQSLMISNGHRRK</sequence>
<dbReference type="AlphaFoldDB" id="H0EHD5"/>
<protein>
    <submittedName>
        <fullName evidence="1">Uncharacterized protein</fullName>
    </submittedName>
</protein>
<evidence type="ECO:0000313" key="2">
    <source>
        <dbReference type="Proteomes" id="UP000005446"/>
    </source>
</evidence>
<accession>H0EHD5</accession>
<comment type="caution">
    <text evidence="1">The sequence shown here is derived from an EMBL/GenBank/DDBJ whole genome shotgun (WGS) entry which is preliminary data.</text>
</comment>
<dbReference type="Proteomes" id="UP000005446">
    <property type="component" value="Unassembled WGS sequence"/>
</dbReference>
<name>H0EHD5_GLAL7</name>
<proteinExistence type="predicted"/>
<reference evidence="1 2" key="1">
    <citation type="journal article" date="2012" name="Eukaryot. Cell">
        <title>Genome sequence of the fungus Glarea lozoyensis: the first genome sequence of a species from the Helotiaceae family.</title>
        <authorList>
            <person name="Youssar L."/>
            <person name="Gruening B.A."/>
            <person name="Erxleben A."/>
            <person name="Guenther S."/>
            <person name="Huettel W."/>
        </authorList>
    </citation>
    <scope>NUCLEOTIDE SEQUENCE [LARGE SCALE GENOMIC DNA]</scope>
    <source>
        <strain evidence="2">ATCC 74030 / MF5533</strain>
    </source>
</reference>
<evidence type="ECO:0000313" key="1">
    <source>
        <dbReference type="EMBL" id="EHL01964.1"/>
    </source>
</evidence>